<dbReference type="EMBL" id="JANPWB010000002">
    <property type="protein sequence ID" value="KAJ1204942.1"/>
    <property type="molecule type" value="Genomic_DNA"/>
</dbReference>
<evidence type="ECO:0008006" key="7">
    <source>
        <dbReference type="Google" id="ProtNLM"/>
    </source>
</evidence>
<evidence type="ECO:0000256" key="1">
    <source>
        <dbReference type="SAM" id="MobiDB-lite"/>
    </source>
</evidence>
<dbReference type="Proteomes" id="UP001066276">
    <property type="component" value="Chromosome 8"/>
</dbReference>
<feature type="compositionally biased region" description="Polar residues" evidence="1">
    <location>
        <begin position="61"/>
        <end position="75"/>
    </location>
</feature>
<dbReference type="EMBL" id="JANPWB010000065">
    <property type="protein sequence ID" value="KAJ1079588.1"/>
    <property type="molecule type" value="Genomic_DNA"/>
</dbReference>
<proteinExistence type="predicted"/>
<reference evidence="2 6" key="1">
    <citation type="journal article" date="2022" name="bioRxiv">
        <title>Sequencing and chromosome-scale assembly of the giantPleurodeles waltlgenome.</title>
        <authorList>
            <person name="Brown T."/>
            <person name="Elewa A."/>
            <person name="Iarovenko S."/>
            <person name="Subramanian E."/>
            <person name="Araus A.J."/>
            <person name="Petzold A."/>
            <person name="Susuki M."/>
            <person name="Suzuki K.-i.T."/>
            <person name="Hayashi T."/>
            <person name="Toyoda A."/>
            <person name="Oliveira C."/>
            <person name="Osipova E."/>
            <person name="Leigh N.D."/>
            <person name="Simon A."/>
            <person name="Yun M.H."/>
        </authorList>
    </citation>
    <scope>NUCLEOTIDE SEQUENCE [LARGE SCALE GENOMIC DNA]</scope>
    <source>
        <strain evidence="2">20211129_DDA</strain>
        <tissue evidence="2">Liver</tissue>
    </source>
</reference>
<accession>A0AAV7KTX3</accession>
<dbReference type="Proteomes" id="UP001066276">
    <property type="component" value="Chromosome 6"/>
</dbReference>
<name>A0AAV7KTX3_PLEWA</name>
<feature type="compositionally biased region" description="Low complexity" evidence="1">
    <location>
        <begin position="270"/>
        <end position="280"/>
    </location>
</feature>
<dbReference type="Proteomes" id="UP001066276">
    <property type="component" value="Chromosome 1_2"/>
</dbReference>
<feature type="compositionally biased region" description="Polar residues" evidence="1">
    <location>
        <begin position="234"/>
        <end position="247"/>
    </location>
</feature>
<sequence>MSPCSSPPPSVPTSGVVGNKVVWIGSGAAPPPGPRRPAREGQPRQAPKAAPSPVARRDPNNGAQSKISDDNSNQHGADPRRHTPRRAISVQLEPSKAQGAPPPPYRGHPGNGSRTALRGHRRNGLPISPPRGASCPLVSSPSVPPQPGSTRPRLPGGRPISLRPAPPLGTPICPSHLGAGPRTASAPGAARRTSQDRGRSPPAGPRARSPPGHTNPQGATPGATAPRQWPHPQSPLTSSFAPSQRHLNSARGGPARQLGRSHSAAPISPGNPGAHPGGQAAPPPSPHVFSSRSAPL</sequence>
<dbReference type="AlphaFoldDB" id="A0AAV7KTX3"/>
<organism evidence="2 6">
    <name type="scientific">Pleurodeles waltl</name>
    <name type="common">Iberian ribbed newt</name>
    <dbReference type="NCBI Taxonomy" id="8319"/>
    <lineage>
        <taxon>Eukaryota</taxon>
        <taxon>Metazoa</taxon>
        <taxon>Chordata</taxon>
        <taxon>Craniata</taxon>
        <taxon>Vertebrata</taxon>
        <taxon>Euteleostomi</taxon>
        <taxon>Amphibia</taxon>
        <taxon>Batrachia</taxon>
        <taxon>Caudata</taxon>
        <taxon>Salamandroidea</taxon>
        <taxon>Salamandridae</taxon>
        <taxon>Pleurodelinae</taxon>
        <taxon>Pleurodeles</taxon>
    </lineage>
</organism>
<gene>
    <name evidence="2" type="ORF">NDU88_000179</name>
    <name evidence="5" type="ORF">NDU88_000377</name>
    <name evidence="3" type="ORF">NDU88_005700</name>
    <name evidence="4" type="ORF">NDU88_006580</name>
</gene>
<keyword evidence="6" id="KW-1185">Reference proteome</keyword>
<feature type="region of interest" description="Disordered" evidence="1">
    <location>
        <begin position="22"/>
        <end position="296"/>
    </location>
</feature>
<dbReference type="EMBL" id="JANPWB010000010">
    <property type="protein sequence ID" value="KAJ1140222.1"/>
    <property type="molecule type" value="Genomic_DNA"/>
</dbReference>
<evidence type="ECO:0000313" key="2">
    <source>
        <dbReference type="EMBL" id="KAJ1079588.1"/>
    </source>
</evidence>
<evidence type="ECO:0000313" key="3">
    <source>
        <dbReference type="EMBL" id="KAJ1117501.1"/>
    </source>
</evidence>
<evidence type="ECO:0000313" key="5">
    <source>
        <dbReference type="EMBL" id="KAJ1204942.1"/>
    </source>
</evidence>
<comment type="caution">
    <text evidence="2">The sequence shown here is derived from an EMBL/GenBank/DDBJ whole genome shotgun (WGS) entry which is preliminary data.</text>
</comment>
<evidence type="ECO:0000313" key="4">
    <source>
        <dbReference type="EMBL" id="KAJ1140222.1"/>
    </source>
</evidence>
<protein>
    <recommendedName>
        <fullName evidence="7">Basic proline-rich protein-like</fullName>
    </recommendedName>
</protein>
<dbReference type="EMBL" id="JANPWB010000012">
    <property type="protein sequence ID" value="KAJ1117501.1"/>
    <property type="molecule type" value="Genomic_DNA"/>
</dbReference>
<evidence type="ECO:0000313" key="6">
    <source>
        <dbReference type="Proteomes" id="UP001066276"/>
    </source>
</evidence>